<dbReference type="OrthoDB" id="2352259at2"/>
<protein>
    <recommendedName>
        <fullName evidence="4">DUF4367 domain-containing protein</fullName>
    </recommendedName>
</protein>
<dbReference type="Proteomes" id="UP000240419">
    <property type="component" value="Unassembled WGS sequence"/>
</dbReference>
<dbReference type="RefSeq" id="WP_106837043.1">
    <property type="nucleotide sequence ID" value="NZ_JBCNIW010000033.1"/>
</dbReference>
<dbReference type="AlphaFoldDB" id="A0A2P7VPA6"/>
<comment type="caution">
    <text evidence="2">The sequence shown here is derived from an EMBL/GenBank/DDBJ whole genome shotgun (WGS) entry which is preliminary data.</text>
</comment>
<evidence type="ECO:0000313" key="2">
    <source>
        <dbReference type="EMBL" id="PSK01025.1"/>
    </source>
</evidence>
<proteinExistence type="predicted"/>
<organism evidence="2 3">
    <name type="scientific">Brevibacillus fortis</name>
    <dbReference type="NCBI Taxonomy" id="2126352"/>
    <lineage>
        <taxon>Bacteria</taxon>
        <taxon>Bacillati</taxon>
        <taxon>Bacillota</taxon>
        <taxon>Bacilli</taxon>
        <taxon>Bacillales</taxon>
        <taxon>Paenibacillaceae</taxon>
        <taxon>Brevibacillus</taxon>
    </lineage>
</organism>
<evidence type="ECO:0000313" key="3">
    <source>
        <dbReference type="Proteomes" id="UP000240419"/>
    </source>
</evidence>
<keyword evidence="1" id="KW-0732">Signal</keyword>
<accession>A0A2P7VPA6</accession>
<evidence type="ECO:0000256" key="1">
    <source>
        <dbReference type="SAM" id="SignalP"/>
    </source>
</evidence>
<name>A0A2P7VPA6_9BACL</name>
<feature type="chain" id="PRO_5038684956" description="DUF4367 domain-containing protein" evidence="1">
    <location>
        <begin position="21"/>
        <end position="256"/>
    </location>
</feature>
<dbReference type="EMBL" id="PXZM01000001">
    <property type="protein sequence ID" value="PSK01025.1"/>
    <property type="molecule type" value="Genomic_DNA"/>
</dbReference>
<feature type="signal peptide" evidence="1">
    <location>
        <begin position="1"/>
        <end position="20"/>
    </location>
</feature>
<sequence length="256" mass="28654">MRNKLLIPILLLAVCSLLLGCQETELTNQNDKVLPNNTAAPKPEDHALKEVEWVKVVDPPQNVSSPSEAVVHQYEVGFKDGTTEFPKKDSVIFETSLGQKSIVAIRSPEGKNNFAVFLYEHNPSASWGVYGLVRLLGNTEFGDKEGLQLPFEKFNATKMGLPDKETSIWVFANETEIVTITVYNRFPFTPSSDREKILLKNGNEAYIGKDYFKNGYLYYFDTENTIVVSGNVSKQKFIDLANSLPSVTFTSFPSPK</sequence>
<gene>
    <name evidence="2" type="ORF">C7R93_00900</name>
</gene>
<dbReference type="PROSITE" id="PS51257">
    <property type="entry name" value="PROKAR_LIPOPROTEIN"/>
    <property type="match status" value="1"/>
</dbReference>
<evidence type="ECO:0008006" key="4">
    <source>
        <dbReference type="Google" id="ProtNLM"/>
    </source>
</evidence>
<reference evidence="2 3" key="1">
    <citation type="submission" date="2018-03" db="EMBL/GenBank/DDBJ databases">
        <title>Brevisbacillus phylogenomics.</title>
        <authorList>
            <person name="Dunlap C."/>
        </authorList>
    </citation>
    <scope>NUCLEOTIDE SEQUENCE [LARGE SCALE GENOMIC DNA]</scope>
    <source>
        <strain evidence="2 3">NRRL NRS-1210</strain>
    </source>
</reference>
<keyword evidence="3" id="KW-1185">Reference proteome</keyword>